<evidence type="ECO:0000313" key="2">
    <source>
        <dbReference type="EMBL" id="SVC65051.1"/>
    </source>
</evidence>
<name>A0A382NZP9_9ZZZZ</name>
<dbReference type="EMBL" id="UINC01103001">
    <property type="protein sequence ID" value="SVC65051.1"/>
    <property type="molecule type" value="Genomic_DNA"/>
</dbReference>
<dbReference type="InterPro" id="IPR036063">
    <property type="entry name" value="Smr_dom_sf"/>
</dbReference>
<dbReference type="PROSITE" id="PS50828">
    <property type="entry name" value="SMR"/>
    <property type="match status" value="1"/>
</dbReference>
<evidence type="ECO:0000259" key="1">
    <source>
        <dbReference type="PROSITE" id="PS50828"/>
    </source>
</evidence>
<dbReference type="Gene3D" id="3.30.1370.110">
    <property type="match status" value="1"/>
</dbReference>
<dbReference type="AlphaFoldDB" id="A0A382NZP9"/>
<accession>A0A382NZP9</accession>
<dbReference type="SUPFAM" id="SSF160443">
    <property type="entry name" value="SMR domain-like"/>
    <property type="match status" value="1"/>
</dbReference>
<gene>
    <name evidence="2" type="ORF">METZ01_LOCUS317905</name>
</gene>
<protein>
    <recommendedName>
        <fullName evidence="1">Smr domain-containing protein</fullName>
    </recommendedName>
</protein>
<dbReference type="Pfam" id="PF01713">
    <property type="entry name" value="Smr"/>
    <property type="match status" value="1"/>
</dbReference>
<dbReference type="InterPro" id="IPR002625">
    <property type="entry name" value="Smr_dom"/>
</dbReference>
<feature type="domain" description="Smr" evidence="1">
    <location>
        <begin position="1"/>
        <end position="75"/>
    </location>
</feature>
<sequence>MMKIIDIGHNNYSADKAISVLETEVSSAMCSNKIRSIKIIHGHGSGRLRKAVHRWCQEQEGRFRDVILGEEHDLFHQKSIAMRQESGLPDDRDFGRRNRAVTYLWLYK</sequence>
<reference evidence="2" key="1">
    <citation type="submission" date="2018-05" db="EMBL/GenBank/DDBJ databases">
        <authorList>
            <person name="Lanie J.A."/>
            <person name="Ng W.-L."/>
            <person name="Kazmierczak K.M."/>
            <person name="Andrzejewski T.M."/>
            <person name="Davidsen T.M."/>
            <person name="Wayne K.J."/>
            <person name="Tettelin H."/>
            <person name="Glass J.I."/>
            <person name="Rusch D."/>
            <person name="Podicherti R."/>
            <person name="Tsui H.-C.T."/>
            <person name="Winkler M.E."/>
        </authorList>
    </citation>
    <scope>NUCLEOTIDE SEQUENCE</scope>
</reference>
<organism evidence="2">
    <name type="scientific">marine metagenome</name>
    <dbReference type="NCBI Taxonomy" id="408172"/>
    <lineage>
        <taxon>unclassified sequences</taxon>
        <taxon>metagenomes</taxon>
        <taxon>ecological metagenomes</taxon>
    </lineage>
</organism>
<proteinExistence type="predicted"/>